<comment type="subcellular location">
    <subcellularLocation>
        <location evidence="2">Membrane</location>
    </subcellularLocation>
</comment>
<dbReference type="InterPro" id="IPR050121">
    <property type="entry name" value="Cytochrome_P450_monoxygenase"/>
</dbReference>
<keyword evidence="7" id="KW-0479">Metal-binding</keyword>
<dbReference type="InterPro" id="IPR001128">
    <property type="entry name" value="Cyt_P450"/>
</dbReference>
<evidence type="ECO:0000256" key="12">
    <source>
        <dbReference type="ARBA" id="ARBA00023136"/>
    </source>
</evidence>
<evidence type="ECO:0000256" key="11">
    <source>
        <dbReference type="ARBA" id="ARBA00023033"/>
    </source>
</evidence>
<evidence type="ECO:0000256" key="7">
    <source>
        <dbReference type="ARBA" id="ARBA00022723"/>
    </source>
</evidence>
<evidence type="ECO:0000256" key="3">
    <source>
        <dbReference type="ARBA" id="ARBA00004721"/>
    </source>
</evidence>
<dbReference type="SUPFAM" id="SSF48264">
    <property type="entry name" value="Cytochrome P450"/>
    <property type="match status" value="1"/>
</dbReference>
<evidence type="ECO:0000256" key="8">
    <source>
        <dbReference type="ARBA" id="ARBA00022989"/>
    </source>
</evidence>
<evidence type="ECO:0000256" key="9">
    <source>
        <dbReference type="ARBA" id="ARBA00023002"/>
    </source>
</evidence>
<evidence type="ECO:0000313" key="15">
    <source>
        <dbReference type="Proteomes" id="UP001498398"/>
    </source>
</evidence>
<comment type="pathway">
    <text evidence="3">Secondary metabolite biosynthesis; terpenoid biosynthesis.</text>
</comment>
<dbReference type="EMBL" id="JBANRG010000031">
    <property type="protein sequence ID" value="KAK7451218.1"/>
    <property type="molecule type" value="Genomic_DNA"/>
</dbReference>
<dbReference type="Proteomes" id="UP001498398">
    <property type="component" value="Unassembled WGS sequence"/>
</dbReference>
<keyword evidence="11" id="KW-0503">Monooxygenase</keyword>
<keyword evidence="9" id="KW-0560">Oxidoreductase</keyword>
<comment type="caution">
    <text evidence="14">The sequence shown here is derived from an EMBL/GenBank/DDBJ whole genome shotgun (WGS) entry which is preliminary data.</text>
</comment>
<gene>
    <name evidence="14" type="ORF">VKT23_012554</name>
</gene>
<evidence type="ECO:0008006" key="16">
    <source>
        <dbReference type="Google" id="ProtNLM"/>
    </source>
</evidence>
<evidence type="ECO:0000256" key="4">
    <source>
        <dbReference type="ARBA" id="ARBA00010617"/>
    </source>
</evidence>
<evidence type="ECO:0000256" key="10">
    <source>
        <dbReference type="ARBA" id="ARBA00023004"/>
    </source>
</evidence>
<feature type="compositionally biased region" description="Low complexity" evidence="13">
    <location>
        <begin position="306"/>
        <end position="329"/>
    </location>
</feature>
<comment type="similarity">
    <text evidence="4">Belongs to the cytochrome P450 family.</text>
</comment>
<evidence type="ECO:0000256" key="13">
    <source>
        <dbReference type="SAM" id="MobiDB-lite"/>
    </source>
</evidence>
<evidence type="ECO:0000256" key="2">
    <source>
        <dbReference type="ARBA" id="ARBA00004370"/>
    </source>
</evidence>
<sequence>MGPLTTTILRLLLPLVFSFLVHRIIQFRRVIKSFGYLPGYRTLLPQHSIIGGLLPAIRGISVGHTHFYEGKWEVFNQFNTDIIANISLLSSRASIELANAEAIKEIFSSRFAYPKPLDLPVYEQLSSFGKNIVVSEGEEWRRFRRIAGPAFNERNTRLVWNETIRIAGMLFEGVWGNKDLVEIEHAPDLTLELSLLVIGSAGFGREVAWSKSENKHRLEEKELQSRMSFLQSLHIVSDNLLLKLFLNQMPPWVPTRLVDGAVDLVRGRPTSNGHDSVKCKDVRRAFIEFERYMHEMIDARRGRLGLSQSQSPPSQSQPFQSSSLSTPRTSTRHSRSNELSTIHEEPEPESEIPRGRDDLFTNLLDANEAYASIAHANDSQTSKRTQEQERESLGYSVTVTKLTDEELIGNVFMFLLAGHETTAYTLTFAMTMLALYPQEQEKLYNHVKEVLGTTSTSEGGKIRIPKYKDMPHQGLAQPLSRANSLARTRHTFAALDITG</sequence>
<dbReference type="InterPro" id="IPR036396">
    <property type="entry name" value="Cyt_P450_sf"/>
</dbReference>
<comment type="cofactor">
    <cofactor evidence="1">
        <name>heme</name>
        <dbReference type="ChEBI" id="CHEBI:30413"/>
    </cofactor>
</comment>
<evidence type="ECO:0000256" key="5">
    <source>
        <dbReference type="ARBA" id="ARBA00022617"/>
    </source>
</evidence>
<accession>A0ABR1J5G7</accession>
<protein>
    <recommendedName>
        <fullName evidence="16">Cytochrome P450</fullName>
    </recommendedName>
</protein>
<evidence type="ECO:0000256" key="1">
    <source>
        <dbReference type="ARBA" id="ARBA00001971"/>
    </source>
</evidence>
<organism evidence="14 15">
    <name type="scientific">Marasmiellus scandens</name>
    <dbReference type="NCBI Taxonomy" id="2682957"/>
    <lineage>
        <taxon>Eukaryota</taxon>
        <taxon>Fungi</taxon>
        <taxon>Dikarya</taxon>
        <taxon>Basidiomycota</taxon>
        <taxon>Agaricomycotina</taxon>
        <taxon>Agaricomycetes</taxon>
        <taxon>Agaricomycetidae</taxon>
        <taxon>Agaricales</taxon>
        <taxon>Marasmiineae</taxon>
        <taxon>Omphalotaceae</taxon>
        <taxon>Marasmiellus</taxon>
    </lineage>
</organism>
<keyword evidence="8" id="KW-1133">Transmembrane helix</keyword>
<reference evidence="14 15" key="1">
    <citation type="submission" date="2024-01" db="EMBL/GenBank/DDBJ databases">
        <title>A draft genome for the cacao thread blight pathogen Marasmiellus scandens.</title>
        <authorList>
            <person name="Baruah I.K."/>
            <person name="Leung J."/>
            <person name="Bukari Y."/>
            <person name="Amoako-Attah I."/>
            <person name="Meinhardt L.W."/>
            <person name="Bailey B.A."/>
            <person name="Cohen S.P."/>
        </authorList>
    </citation>
    <scope>NUCLEOTIDE SEQUENCE [LARGE SCALE GENOMIC DNA]</scope>
    <source>
        <strain evidence="14 15">GH-19</strain>
    </source>
</reference>
<keyword evidence="12" id="KW-0472">Membrane</keyword>
<keyword evidence="5" id="KW-0349">Heme</keyword>
<evidence type="ECO:0000313" key="14">
    <source>
        <dbReference type="EMBL" id="KAK7451218.1"/>
    </source>
</evidence>
<dbReference type="PANTHER" id="PTHR24305">
    <property type="entry name" value="CYTOCHROME P450"/>
    <property type="match status" value="1"/>
</dbReference>
<keyword evidence="15" id="KW-1185">Reference proteome</keyword>
<proteinExistence type="inferred from homology"/>
<evidence type="ECO:0000256" key="6">
    <source>
        <dbReference type="ARBA" id="ARBA00022692"/>
    </source>
</evidence>
<dbReference type="Pfam" id="PF00067">
    <property type="entry name" value="p450"/>
    <property type="match status" value="1"/>
</dbReference>
<keyword evidence="10" id="KW-0408">Iron</keyword>
<dbReference type="Gene3D" id="1.10.630.10">
    <property type="entry name" value="Cytochrome P450"/>
    <property type="match status" value="1"/>
</dbReference>
<dbReference type="PANTHER" id="PTHR24305:SF166">
    <property type="entry name" value="CYTOCHROME P450 12A4, MITOCHONDRIAL-RELATED"/>
    <property type="match status" value="1"/>
</dbReference>
<feature type="compositionally biased region" description="Basic and acidic residues" evidence="13">
    <location>
        <begin position="341"/>
        <end position="355"/>
    </location>
</feature>
<name>A0ABR1J5G7_9AGAR</name>
<keyword evidence="6" id="KW-0812">Transmembrane</keyword>
<feature type="region of interest" description="Disordered" evidence="13">
    <location>
        <begin position="305"/>
        <end position="355"/>
    </location>
</feature>